<dbReference type="AlphaFoldDB" id="F7IE56"/>
<evidence type="ECO:0000256" key="8">
    <source>
        <dbReference type="ARBA" id="ARBA00023186"/>
    </source>
</evidence>
<evidence type="ECO:0000313" key="21">
    <source>
        <dbReference type="Ensembl" id="ENSCJAP00000061003.1"/>
    </source>
</evidence>
<accession>F7IE56</accession>
<dbReference type="CTD" id="84277"/>
<dbReference type="InterPro" id="IPR053025">
    <property type="entry name" value="Mito_ATP_Synthase-Asso"/>
</dbReference>
<dbReference type="RefSeq" id="XP_008979803.1">
    <property type="nucleotide sequence ID" value="XM_008981555.4"/>
</dbReference>
<dbReference type="HOGENOM" id="CLU_104327_2_0_1"/>
<reference evidence="21" key="1">
    <citation type="submission" date="2009-03" db="EMBL/GenBank/DDBJ databases">
        <authorList>
            <person name="Warren W."/>
            <person name="Ye L."/>
            <person name="Minx P."/>
            <person name="Worley K."/>
            <person name="Gibbs R."/>
            <person name="Wilson R.K."/>
        </authorList>
    </citation>
    <scope>NUCLEOTIDE SEQUENCE [LARGE SCALE GENOMIC DNA]</scope>
</reference>
<keyword evidence="9" id="KW-0066">ATP synthesis</keyword>
<dbReference type="SMART" id="SM00271">
    <property type="entry name" value="DnaJ"/>
    <property type="match status" value="1"/>
</dbReference>
<feature type="signal peptide" evidence="15">
    <location>
        <begin position="1"/>
        <end position="20"/>
    </location>
</feature>
<evidence type="ECO:0000256" key="6">
    <source>
        <dbReference type="ARBA" id="ARBA00023128"/>
    </source>
</evidence>
<keyword evidence="22" id="KW-1185">Reference proteome</keyword>
<keyword evidence="4" id="KW-0809">Transit peptide</keyword>
<evidence type="ECO:0000256" key="13">
    <source>
        <dbReference type="SAM" id="MobiDB-lite"/>
    </source>
</evidence>
<proteinExistence type="evidence at transcript level"/>
<reference evidence="21" key="3">
    <citation type="submission" date="2025-05" db="UniProtKB">
        <authorList>
            <consortium name="Ensembl"/>
        </authorList>
    </citation>
    <scope>IDENTIFICATION</scope>
</reference>
<dbReference type="EMBL" id="GAMT01009683">
    <property type="protein sequence ID" value="JAB02178.1"/>
    <property type="molecule type" value="mRNA"/>
</dbReference>
<dbReference type="SUPFAM" id="SSF46565">
    <property type="entry name" value="Chaperone J-domain"/>
    <property type="match status" value="1"/>
</dbReference>
<evidence type="ECO:0000256" key="3">
    <source>
        <dbReference type="ARBA" id="ARBA00022792"/>
    </source>
</evidence>
<dbReference type="FunFam" id="1.10.287.110:FF:000060">
    <property type="entry name" value="DnaJ (Hsp40) homolog, subfamily C, member 30"/>
    <property type="match status" value="1"/>
</dbReference>
<reference evidence="20" key="2">
    <citation type="journal article" date="2014" name="Gigascience">
        <title>De novo assembly of the common marmoset transcriptome from NextGen mRNA sequences.</title>
        <authorList>
            <person name="Maudhoo M.D."/>
            <person name="Ren D."/>
            <person name="Gradnigo J.S."/>
            <person name="Gibbs R.M."/>
            <person name="Lubker A.C."/>
            <person name="Moriyama E.N."/>
            <person name="French J.A."/>
            <person name="Norgren R.B.Jr."/>
        </authorList>
    </citation>
    <scope>NUCLEOTIDE SEQUENCE</scope>
    <source>
        <tissue evidence="17">Bladder</tissue>
        <tissue evidence="20">Cerebellum</tissue>
        <tissue evidence="18">Cerebral cortex</tissue>
        <tissue evidence="19">Skeletal muscle</tissue>
    </source>
</reference>
<dbReference type="GeneTree" id="ENSGT00510000048685"/>
<evidence type="ECO:0000259" key="16">
    <source>
        <dbReference type="PROSITE" id="PS50076"/>
    </source>
</evidence>
<gene>
    <name evidence="20 21" type="primary">DNAJC30</name>
</gene>
<dbReference type="Proteomes" id="UP000008225">
    <property type="component" value="Chromosome 2"/>
</dbReference>
<name>F7IE56_CALJA</name>
<comment type="subunit">
    <text evidence="11">Associates with the ATP synthase complex. Interacts with MT-ATP6; interaction is direct. Interacts with ATP5MC2; interaction is direct.</text>
</comment>
<evidence type="ECO:0000313" key="22">
    <source>
        <dbReference type="Proteomes" id="UP000008225"/>
    </source>
</evidence>
<keyword evidence="15" id="KW-0732">Signal</keyword>
<evidence type="ECO:0000313" key="20">
    <source>
        <dbReference type="EMBL" id="JAB43695.1"/>
    </source>
</evidence>
<dbReference type="eggNOG" id="KOG0691">
    <property type="taxonomic scope" value="Eukaryota"/>
</dbReference>
<dbReference type="GO" id="GO:0006754">
    <property type="term" value="P:ATP biosynthetic process"/>
    <property type="evidence" value="ECO:0007669"/>
    <property type="project" value="UniProtKB-KW"/>
</dbReference>
<evidence type="ECO:0000256" key="14">
    <source>
        <dbReference type="SAM" id="Phobius"/>
    </source>
</evidence>
<keyword evidence="7 14" id="KW-0472">Membrane</keyword>
<sequence>MAAKCGLLFPRLLTWRLLQARGFPQRSAPGPGLGARLYSRGDSSYSRTALYDLLGVPSTATQAQIKAAYYRQCFLYHPDRNSGNAKAAERFTRISEAYVVLGSATLRRKYDRGLLSDEDLRGPGVRPSRTPAADSGSPRPPPPTSRTHSGSWTAPDANRTKFNFDAFYQAHYGEQLERERRLRARREALRKRRESLALTSRPWEDIRDTGVVFFLFGIFITIVIVGFYI</sequence>
<feature type="domain" description="J" evidence="16">
    <location>
        <begin position="49"/>
        <end position="114"/>
    </location>
</feature>
<feature type="transmembrane region" description="Helical" evidence="14">
    <location>
        <begin position="210"/>
        <end position="228"/>
    </location>
</feature>
<dbReference type="OrthoDB" id="376357at2759"/>
<dbReference type="PANTHER" id="PTHR44873">
    <property type="entry name" value="DNAJ HOMOLOG SUBFAMILY C MEMBER 30, MITOCHONDRIAL"/>
    <property type="match status" value="1"/>
</dbReference>
<dbReference type="InterPro" id="IPR001623">
    <property type="entry name" value="DnaJ_domain"/>
</dbReference>
<evidence type="ECO:0000256" key="4">
    <source>
        <dbReference type="ARBA" id="ARBA00022946"/>
    </source>
</evidence>
<evidence type="ECO:0000256" key="11">
    <source>
        <dbReference type="ARBA" id="ARBA00065070"/>
    </source>
</evidence>
<dbReference type="GO" id="GO:0005743">
    <property type="term" value="C:mitochondrial inner membrane"/>
    <property type="evidence" value="ECO:0007669"/>
    <property type="project" value="UniProtKB-SubCell"/>
</dbReference>
<dbReference type="KEGG" id="cjc:100402901"/>
<dbReference type="InterPro" id="IPR036869">
    <property type="entry name" value="J_dom_sf"/>
</dbReference>
<dbReference type="OMA" id="ANRTMFD"/>
<evidence type="ECO:0000313" key="18">
    <source>
        <dbReference type="EMBL" id="JAB24424.1"/>
    </source>
</evidence>
<dbReference type="Gene3D" id="1.10.287.110">
    <property type="entry name" value="DnaJ domain"/>
    <property type="match status" value="1"/>
</dbReference>
<evidence type="ECO:0000256" key="1">
    <source>
        <dbReference type="ARBA" id="ARBA00004434"/>
    </source>
</evidence>
<dbReference type="GO" id="GO:0007420">
    <property type="term" value="P:brain development"/>
    <property type="evidence" value="ECO:0007669"/>
    <property type="project" value="Ensembl"/>
</dbReference>
<keyword evidence="2 14" id="KW-0812">Transmembrane</keyword>
<dbReference type="PANTHER" id="PTHR44873:SF1">
    <property type="entry name" value="DNAJ HOMOLOG SUBFAMILY C MEMBER 30, MITOCHONDRIAL"/>
    <property type="match status" value="1"/>
</dbReference>
<evidence type="ECO:0000313" key="19">
    <source>
        <dbReference type="EMBL" id="JAB36880.1"/>
    </source>
</evidence>
<keyword evidence="5 14" id="KW-1133">Transmembrane helix</keyword>
<dbReference type="GeneID" id="100402901"/>
<dbReference type="Pfam" id="PF00226">
    <property type="entry name" value="DnaJ"/>
    <property type="match status" value="1"/>
</dbReference>
<evidence type="ECO:0000256" key="2">
    <source>
        <dbReference type="ARBA" id="ARBA00022692"/>
    </source>
</evidence>
<keyword evidence="8" id="KW-0143">Chaperone</keyword>
<feature type="region of interest" description="Disordered" evidence="13">
    <location>
        <begin position="117"/>
        <end position="156"/>
    </location>
</feature>
<comment type="function">
    <text evidence="10">Mitochondrial protein enriched in neurons that acts as a regulator of mitochondrial respiration. Associates with the ATP synthase complex and facilitates ATP synthesis. May be a chaperone protein involved in the turnover of the subunits of mitochondrial complex I N-module. It facilitates the degradation of N-module subunits damaged by oxidative stress, and contributes to complex I functional efficiency.</text>
</comment>
<evidence type="ECO:0000313" key="17">
    <source>
        <dbReference type="EMBL" id="JAB02178.1"/>
    </source>
</evidence>
<dbReference type="EMBL" id="GAMQ01004971">
    <property type="protein sequence ID" value="JAB36880.1"/>
    <property type="molecule type" value="mRNA"/>
</dbReference>
<feature type="chain" id="PRO_5015091287" description="DnaJ homolog subfamily C member 30, mitochondrial" evidence="15">
    <location>
        <begin position="21"/>
        <end position="229"/>
    </location>
</feature>
<dbReference type="CDD" id="cd06257">
    <property type="entry name" value="DnaJ"/>
    <property type="match status" value="1"/>
</dbReference>
<evidence type="ECO:0000256" key="5">
    <source>
        <dbReference type="ARBA" id="ARBA00022989"/>
    </source>
</evidence>
<evidence type="ECO:0000256" key="7">
    <source>
        <dbReference type="ARBA" id="ARBA00023136"/>
    </source>
</evidence>
<dbReference type="PRINTS" id="PR00625">
    <property type="entry name" value="JDOMAIN"/>
</dbReference>
<keyword evidence="6" id="KW-0496">Mitochondrion</keyword>
<comment type="subcellular location">
    <subcellularLocation>
        <location evidence="1">Mitochondrion inner membrane</location>
        <topology evidence="1">Single-pass membrane protein</topology>
    </subcellularLocation>
</comment>
<dbReference type="Ensembl" id="ENSCJAT00000069738.2">
    <property type="protein sequence ID" value="ENSCJAP00000061003.1"/>
    <property type="gene ID" value="ENSCJAG00000040176.2"/>
</dbReference>
<evidence type="ECO:0000256" key="12">
    <source>
        <dbReference type="ARBA" id="ARBA00070112"/>
    </source>
</evidence>
<evidence type="ECO:0000256" key="15">
    <source>
        <dbReference type="SAM" id="SignalP"/>
    </source>
</evidence>
<organism evidence="20">
    <name type="scientific">Callithrix jacchus</name>
    <name type="common">White-tufted-ear marmoset</name>
    <name type="synonym">Simia Jacchus</name>
    <dbReference type="NCBI Taxonomy" id="9483"/>
    <lineage>
        <taxon>Eukaryota</taxon>
        <taxon>Metazoa</taxon>
        <taxon>Chordata</taxon>
        <taxon>Craniata</taxon>
        <taxon>Vertebrata</taxon>
        <taxon>Euteleostomi</taxon>
        <taxon>Mammalia</taxon>
        <taxon>Eutheria</taxon>
        <taxon>Euarchontoglires</taxon>
        <taxon>Primates</taxon>
        <taxon>Haplorrhini</taxon>
        <taxon>Platyrrhini</taxon>
        <taxon>Cebidae</taxon>
        <taxon>Callitrichinae</taxon>
        <taxon>Callithrix</taxon>
        <taxon>Callithrix</taxon>
    </lineage>
</organism>
<dbReference type="PROSITE" id="PS50076">
    <property type="entry name" value="DNAJ_2"/>
    <property type="match status" value="1"/>
</dbReference>
<evidence type="ECO:0000256" key="10">
    <source>
        <dbReference type="ARBA" id="ARBA00058822"/>
    </source>
</evidence>
<dbReference type="GO" id="GO:1905706">
    <property type="term" value="P:regulation of mitochondrial ATP synthesis coupled proton transport"/>
    <property type="evidence" value="ECO:0007669"/>
    <property type="project" value="Ensembl"/>
</dbReference>
<dbReference type="Bgee" id="ENSCJAG00000040176">
    <property type="expression patterns" value="Expressed in heart and 6 other cell types or tissues"/>
</dbReference>
<dbReference type="EMBL" id="GAMR01009508">
    <property type="protein sequence ID" value="JAB24424.1"/>
    <property type="molecule type" value="mRNA"/>
</dbReference>
<evidence type="ECO:0000256" key="9">
    <source>
        <dbReference type="ARBA" id="ARBA00023310"/>
    </source>
</evidence>
<dbReference type="STRING" id="9483.ENSCJAP00000061003"/>
<protein>
    <recommendedName>
        <fullName evidence="12">DnaJ homolog subfamily C member 30, mitochondrial</fullName>
    </recommendedName>
</protein>
<dbReference type="EMBL" id="GAMP01009060">
    <property type="protein sequence ID" value="JAB43695.1"/>
    <property type="molecule type" value="mRNA"/>
</dbReference>
<keyword evidence="3" id="KW-0999">Mitochondrion inner membrane</keyword>